<dbReference type="Gene3D" id="4.10.830.30">
    <property type="entry name" value="Ribosomal protein L31"/>
    <property type="match status" value="1"/>
</dbReference>
<evidence type="ECO:0000313" key="5">
    <source>
        <dbReference type="EMBL" id="CAL5228692.1"/>
    </source>
</evidence>
<keyword evidence="1" id="KW-0689">Ribosomal protein</keyword>
<organism evidence="5 6">
    <name type="scientific">Coccomyxa viridis</name>
    <dbReference type="NCBI Taxonomy" id="1274662"/>
    <lineage>
        <taxon>Eukaryota</taxon>
        <taxon>Viridiplantae</taxon>
        <taxon>Chlorophyta</taxon>
        <taxon>core chlorophytes</taxon>
        <taxon>Trebouxiophyceae</taxon>
        <taxon>Trebouxiophyceae incertae sedis</taxon>
        <taxon>Coccomyxaceae</taxon>
        <taxon>Coccomyxa</taxon>
    </lineage>
</organism>
<comment type="caution">
    <text evidence="5">The sequence shown here is derived from an EMBL/GenBank/DDBJ whole genome shotgun (WGS) entry which is preliminary data.</text>
</comment>
<keyword evidence="6" id="KW-1185">Reference proteome</keyword>
<keyword evidence="2" id="KW-0687">Ribonucleoprotein</keyword>
<evidence type="ECO:0000256" key="2">
    <source>
        <dbReference type="ARBA" id="ARBA00023274"/>
    </source>
</evidence>
<dbReference type="InterPro" id="IPR034704">
    <property type="entry name" value="Ribosomal_bL28/bL31-like_sf"/>
</dbReference>
<evidence type="ECO:0000256" key="1">
    <source>
        <dbReference type="ARBA" id="ARBA00022980"/>
    </source>
</evidence>
<evidence type="ECO:0000256" key="4">
    <source>
        <dbReference type="ARBA" id="ARBA00035529"/>
    </source>
</evidence>
<evidence type="ECO:0000313" key="6">
    <source>
        <dbReference type="Proteomes" id="UP001497392"/>
    </source>
</evidence>
<accession>A0ABP1GBM0</accession>
<name>A0ABP1GBM0_9CHLO</name>
<dbReference type="EMBL" id="CAXHTA020000019">
    <property type="protein sequence ID" value="CAL5228692.1"/>
    <property type="molecule type" value="Genomic_DNA"/>
</dbReference>
<dbReference type="SUPFAM" id="SSF143800">
    <property type="entry name" value="L28p-like"/>
    <property type="match status" value="1"/>
</dbReference>
<dbReference type="InterPro" id="IPR042105">
    <property type="entry name" value="Ribosomal_bL31_sf"/>
</dbReference>
<gene>
    <name evidence="5" type="primary">g11869</name>
    <name evidence="5" type="ORF">VP750_LOCUS10598</name>
</gene>
<reference evidence="5 6" key="1">
    <citation type="submission" date="2024-06" db="EMBL/GenBank/DDBJ databases">
        <authorList>
            <person name="Kraege A."/>
            <person name="Thomma B."/>
        </authorList>
    </citation>
    <scope>NUCLEOTIDE SEQUENCE [LARGE SCALE GENOMIC DNA]</scope>
</reference>
<sequence length="67" mass="7677">MTVVLRNGATYQVETVLKANRPFRLQTDTTNHPAWTGEKKAMVGDDSRAAQFLRKYDNLRTPNPQEK</sequence>
<proteinExistence type="predicted"/>
<evidence type="ECO:0000256" key="3">
    <source>
        <dbReference type="ARBA" id="ARBA00035270"/>
    </source>
</evidence>
<protein>
    <recommendedName>
        <fullName evidence="3">Large ribosomal subunit protein bL31c</fullName>
    </recommendedName>
    <alternativeName>
        <fullName evidence="4">50S ribosomal protein L31, chloroplastic</fullName>
    </alternativeName>
</protein>
<dbReference type="Proteomes" id="UP001497392">
    <property type="component" value="Unassembled WGS sequence"/>
</dbReference>
<dbReference type="InterPro" id="IPR002150">
    <property type="entry name" value="Ribosomal_bL31"/>
</dbReference>
<dbReference type="Pfam" id="PF01197">
    <property type="entry name" value="Ribosomal_L31"/>
    <property type="match status" value="1"/>
</dbReference>